<feature type="coiled-coil region" evidence="6">
    <location>
        <begin position="6"/>
        <end position="33"/>
    </location>
</feature>
<protein>
    <recommendedName>
        <fullName evidence="7">UvrD-like helicase ATP-binding domain-containing protein</fullName>
    </recommendedName>
</protein>
<dbReference type="GO" id="GO:0043138">
    <property type="term" value="F:3'-5' DNA helicase activity"/>
    <property type="evidence" value="ECO:0007669"/>
    <property type="project" value="TreeGrafter"/>
</dbReference>
<keyword evidence="4 5" id="KW-0067">ATP-binding</keyword>
<dbReference type="Pfam" id="PF00580">
    <property type="entry name" value="UvrD-helicase"/>
    <property type="match status" value="1"/>
</dbReference>
<dbReference type="Gene3D" id="3.40.50.300">
    <property type="entry name" value="P-loop containing nucleotide triphosphate hydrolases"/>
    <property type="match status" value="3"/>
</dbReference>
<dbReference type="GO" id="GO:0005829">
    <property type="term" value="C:cytosol"/>
    <property type="evidence" value="ECO:0007669"/>
    <property type="project" value="TreeGrafter"/>
</dbReference>
<dbReference type="InterPro" id="IPR027785">
    <property type="entry name" value="UvrD-like_helicase_C"/>
</dbReference>
<organism evidence="8 9">
    <name type="scientific">Brevibacillus nitrificans</name>
    <dbReference type="NCBI Taxonomy" id="651560"/>
    <lineage>
        <taxon>Bacteria</taxon>
        <taxon>Bacillati</taxon>
        <taxon>Bacillota</taxon>
        <taxon>Bacilli</taxon>
        <taxon>Bacillales</taxon>
        <taxon>Paenibacillaceae</taxon>
        <taxon>Brevibacillus</taxon>
    </lineage>
</organism>
<dbReference type="EMBL" id="RHHU01000012">
    <property type="protein sequence ID" value="RNB82512.1"/>
    <property type="molecule type" value="Genomic_DNA"/>
</dbReference>
<accession>A0A3M8D3C7</accession>
<dbReference type="Pfam" id="PF13538">
    <property type="entry name" value="UvrD_C_2"/>
    <property type="match status" value="1"/>
</dbReference>
<evidence type="ECO:0000256" key="3">
    <source>
        <dbReference type="ARBA" id="ARBA00022806"/>
    </source>
</evidence>
<dbReference type="InterPro" id="IPR014016">
    <property type="entry name" value="UvrD-like_ATP-bd"/>
</dbReference>
<name>A0A3M8D3C7_9BACL</name>
<keyword evidence="6" id="KW-0175">Coiled coil</keyword>
<keyword evidence="2 5" id="KW-0378">Hydrolase</keyword>
<evidence type="ECO:0000256" key="1">
    <source>
        <dbReference type="ARBA" id="ARBA00022741"/>
    </source>
</evidence>
<proteinExistence type="predicted"/>
<feature type="domain" description="UvrD-like helicase ATP-binding" evidence="7">
    <location>
        <begin position="192"/>
        <end position="567"/>
    </location>
</feature>
<keyword evidence="3 5" id="KW-0347">Helicase</keyword>
<evidence type="ECO:0000256" key="6">
    <source>
        <dbReference type="SAM" id="Coils"/>
    </source>
</evidence>
<evidence type="ECO:0000313" key="8">
    <source>
        <dbReference type="EMBL" id="RNB82512.1"/>
    </source>
</evidence>
<gene>
    <name evidence="8" type="ORF">EDM59_20370</name>
</gene>
<dbReference type="SUPFAM" id="SSF52540">
    <property type="entry name" value="P-loop containing nucleoside triphosphate hydrolases"/>
    <property type="match status" value="1"/>
</dbReference>
<dbReference type="PANTHER" id="PTHR11070">
    <property type="entry name" value="UVRD / RECB / PCRA DNA HELICASE FAMILY MEMBER"/>
    <property type="match status" value="1"/>
</dbReference>
<evidence type="ECO:0000256" key="2">
    <source>
        <dbReference type="ARBA" id="ARBA00022801"/>
    </source>
</evidence>
<dbReference type="PROSITE" id="PS51198">
    <property type="entry name" value="UVRD_HELICASE_ATP_BIND"/>
    <property type="match status" value="1"/>
</dbReference>
<dbReference type="GO" id="GO:0000725">
    <property type="term" value="P:recombinational repair"/>
    <property type="evidence" value="ECO:0007669"/>
    <property type="project" value="TreeGrafter"/>
</dbReference>
<keyword evidence="9" id="KW-1185">Reference proteome</keyword>
<dbReference type="GO" id="GO:0003677">
    <property type="term" value="F:DNA binding"/>
    <property type="evidence" value="ECO:0007669"/>
    <property type="project" value="InterPro"/>
</dbReference>
<dbReference type="GO" id="GO:0016787">
    <property type="term" value="F:hydrolase activity"/>
    <property type="evidence" value="ECO:0007669"/>
    <property type="project" value="UniProtKB-UniRule"/>
</dbReference>
<evidence type="ECO:0000259" key="7">
    <source>
        <dbReference type="PROSITE" id="PS51198"/>
    </source>
</evidence>
<sequence>MRQLIIQEEQRHVDQTIQEIEEVIEQLANSKRMPMDLGQEYVESRNKGRISEYKEALSEPYIGKLELIEGEQVVTYRIGKIPVAKDEVSDIIYDWRTPYGNAYYGFSGGEGNIAIATPGGKQELAINRKRSVHIRNQQVIDVRDTLSNQYRKPALQPGETADEIAPDLTDDRLAQIWFEKNTDHQIKEIIATIQKEQNEIIRMGIARPVLVQGVAGSGKTSIALHRISYLLYAYDKQLSADKIMVLAPNQMFLSYMKQVVKDLDIAGIQQSTVIDFARSLLKFAKEVKTPQQWLTEFIDNPGRMEEIAPILAEKTSPSFKERVESYLAVREEEFLPADVPQLVYIVPPETETAEKWKEIYEGYQHLPLNKRRTETIKSIRNWAEMELKKQEKHLENRYLATVKEWTSGLPEELVERKEWEGKLREVAGIRVRLMKENWQQGMTAYFDSWKPLNTLECYIDVCQEQGWHSDDLKQKKIGYEDLGALLHMERKIEGTDVLLDYLVIDEMQDLNPFLTDSLKPLAKSLTMLGDISQCIYPWTGFRDWSDLGSIFGTELHYMETVVSYRSTFEIMELANHILQASAGSLPVIQPINRHGDRPQLIEVSDGADLVQKLRHSIRLMVEKGHPKIAVICKEGALSRALYHKMLELGVESIQLVEDSQAQLRERVVFIPVSLVKGLEFDAVIIPNANNRSFADELDARLLFVSVTRAQQEVHLLYFGTPSPFLTEYPFQPEQVLRTV</sequence>
<dbReference type="RefSeq" id="WP_122925297.1">
    <property type="nucleotide sequence ID" value="NZ_RHHU01000012.1"/>
</dbReference>
<dbReference type="AlphaFoldDB" id="A0A3M8D3C7"/>
<evidence type="ECO:0000313" key="9">
    <source>
        <dbReference type="Proteomes" id="UP000269573"/>
    </source>
</evidence>
<dbReference type="Proteomes" id="UP000269573">
    <property type="component" value="Unassembled WGS sequence"/>
</dbReference>
<reference evidence="8 9" key="1">
    <citation type="submission" date="2018-10" db="EMBL/GenBank/DDBJ databases">
        <title>Phylogenomics of Brevibacillus.</title>
        <authorList>
            <person name="Dunlap C."/>
        </authorList>
    </citation>
    <scope>NUCLEOTIDE SEQUENCE [LARGE SCALE GENOMIC DNA]</scope>
    <source>
        <strain evidence="8 9">JCM 15774</strain>
    </source>
</reference>
<feature type="binding site" evidence="5">
    <location>
        <begin position="213"/>
        <end position="220"/>
    </location>
    <ligand>
        <name>ATP</name>
        <dbReference type="ChEBI" id="CHEBI:30616"/>
    </ligand>
</feature>
<comment type="caution">
    <text evidence="8">The sequence shown here is derived from an EMBL/GenBank/DDBJ whole genome shotgun (WGS) entry which is preliminary data.</text>
</comment>
<dbReference type="InterPro" id="IPR000212">
    <property type="entry name" value="DNA_helicase_UvrD/REP"/>
</dbReference>
<keyword evidence="1 5" id="KW-0547">Nucleotide-binding</keyword>
<evidence type="ECO:0000256" key="5">
    <source>
        <dbReference type="PROSITE-ProRule" id="PRU00560"/>
    </source>
</evidence>
<evidence type="ECO:0000256" key="4">
    <source>
        <dbReference type="ARBA" id="ARBA00022840"/>
    </source>
</evidence>
<dbReference type="InterPro" id="IPR027417">
    <property type="entry name" value="P-loop_NTPase"/>
</dbReference>
<dbReference type="PANTHER" id="PTHR11070:SF17">
    <property type="entry name" value="DNA HELICASE IV"/>
    <property type="match status" value="1"/>
</dbReference>
<dbReference type="GO" id="GO:0005524">
    <property type="term" value="F:ATP binding"/>
    <property type="evidence" value="ECO:0007669"/>
    <property type="project" value="UniProtKB-UniRule"/>
</dbReference>